<gene>
    <name evidence="3" type="ORF">UCRPA7_4845</name>
</gene>
<dbReference type="Proteomes" id="UP000014074">
    <property type="component" value="Unassembled WGS sequence"/>
</dbReference>
<evidence type="ECO:0000259" key="2">
    <source>
        <dbReference type="Pfam" id="PF22770"/>
    </source>
</evidence>
<reference evidence="4" key="1">
    <citation type="journal article" date="2013" name="Genome Announc.">
        <title>Draft genome sequence of the ascomycete Phaeoacremonium aleophilum strain UCR-PA7, a causal agent of the esca disease complex in grapevines.</title>
        <authorList>
            <person name="Blanco-Ulate B."/>
            <person name="Rolshausen P."/>
            <person name="Cantu D."/>
        </authorList>
    </citation>
    <scope>NUCLEOTIDE SEQUENCE [LARGE SCALE GENOMIC DNA]</scope>
    <source>
        <strain evidence="4">UCR-PA7</strain>
    </source>
</reference>
<dbReference type="EMBL" id="KB933141">
    <property type="protein sequence ID" value="EON99600.1"/>
    <property type="molecule type" value="Genomic_DNA"/>
</dbReference>
<dbReference type="KEGG" id="tmn:UCRPA7_4845"/>
<dbReference type="InterPro" id="IPR039182">
    <property type="entry name" value="Pop1"/>
</dbReference>
<dbReference type="GO" id="GO:0000172">
    <property type="term" value="C:ribonuclease MRP complex"/>
    <property type="evidence" value="ECO:0007669"/>
    <property type="project" value="InterPro"/>
</dbReference>
<dbReference type="GO" id="GO:0005655">
    <property type="term" value="C:nucleolar ribonuclease P complex"/>
    <property type="evidence" value="ECO:0007669"/>
    <property type="project" value="InterPro"/>
</dbReference>
<dbReference type="GeneID" id="19325338"/>
<dbReference type="eggNOG" id="KOG3322">
    <property type="taxonomic scope" value="Eukaryota"/>
</dbReference>
<feature type="compositionally biased region" description="Basic and acidic residues" evidence="1">
    <location>
        <begin position="1"/>
        <end position="11"/>
    </location>
</feature>
<dbReference type="Pfam" id="PF22770">
    <property type="entry name" value="POP1_C"/>
    <property type="match status" value="1"/>
</dbReference>
<dbReference type="HOGENOM" id="CLU_1120856_0_0_1"/>
<feature type="region of interest" description="Disordered" evidence="1">
    <location>
        <begin position="1"/>
        <end position="71"/>
    </location>
</feature>
<dbReference type="OrthoDB" id="442863at2759"/>
<evidence type="ECO:0000313" key="3">
    <source>
        <dbReference type="EMBL" id="EON99600.1"/>
    </source>
</evidence>
<sequence length="285" mass="30551">MFGLKRSEKCVLSDANEENQDADPDKIIRGSKSNTTPDAMDVDAPVTESKSGDEPGQTAGKDDSGDLSNIKQISKAGFNSLASRSSIDAAPPYSLIAVSLTQQSRGVPETCARIYRLPAPTAKAIRPAEAEVSATQPPTTPDILPNDLREQWLAKLPTKKSSSNNNTKFAASQHTAHRIPPGTDMETRKRLMARSIITTELPFPRPQPNQGDVGGHPLVPNEEDLIGFVTTGSFNLKEGKGVGIGCISAQKALEALRSGGEREGRLCIVRNVGEGIGWLARWDLV</sequence>
<dbReference type="PANTHER" id="PTHR22731">
    <property type="entry name" value="RIBONUCLEASES P/MRP PROTEIN SUBUNIT POP1"/>
    <property type="match status" value="1"/>
</dbReference>
<dbReference type="RefSeq" id="XP_007915587.1">
    <property type="nucleotide sequence ID" value="XM_007917396.1"/>
</dbReference>
<keyword evidence="4" id="KW-1185">Reference proteome</keyword>
<feature type="compositionally biased region" description="Polar residues" evidence="1">
    <location>
        <begin position="159"/>
        <end position="174"/>
    </location>
</feature>
<feature type="region of interest" description="Disordered" evidence="1">
    <location>
        <begin position="159"/>
        <end position="183"/>
    </location>
</feature>
<dbReference type="AlphaFoldDB" id="R8BJV0"/>
<proteinExistence type="predicted"/>
<dbReference type="InterPro" id="IPR055079">
    <property type="entry name" value="POP1_C"/>
</dbReference>
<evidence type="ECO:0000256" key="1">
    <source>
        <dbReference type="SAM" id="MobiDB-lite"/>
    </source>
</evidence>
<name>R8BJV0_PHAM7</name>
<organism evidence="3 4">
    <name type="scientific">Phaeoacremonium minimum (strain UCR-PA7)</name>
    <name type="common">Esca disease fungus</name>
    <name type="synonym">Togninia minima</name>
    <dbReference type="NCBI Taxonomy" id="1286976"/>
    <lineage>
        <taxon>Eukaryota</taxon>
        <taxon>Fungi</taxon>
        <taxon>Dikarya</taxon>
        <taxon>Ascomycota</taxon>
        <taxon>Pezizomycotina</taxon>
        <taxon>Sordariomycetes</taxon>
        <taxon>Sordariomycetidae</taxon>
        <taxon>Togniniales</taxon>
        <taxon>Togniniaceae</taxon>
        <taxon>Phaeoacremonium</taxon>
    </lineage>
</organism>
<dbReference type="PANTHER" id="PTHR22731:SF3">
    <property type="entry name" value="RIBONUCLEASES P_MRP PROTEIN SUBUNIT POP1"/>
    <property type="match status" value="1"/>
</dbReference>
<protein>
    <submittedName>
        <fullName evidence="3">Putative popld domain-containing protein</fullName>
    </submittedName>
</protein>
<dbReference type="GO" id="GO:0001682">
    <property type="term" value="P:tRNA 5'-leader removal"/>
    <property type="evidence" value="ECO:0007669"/>
    <property type="project" value="InterPro"/>
</dbReference>
<feature type="region of interest" description="Disordered" evidence="1">
    <location>
        <begin position="126"/>
        <end position="145"/>
    </location>
</feature>
<feature type="domain" description="POP1 C-terminal" evidence="2">
    <location>
        <begin position="94"/>
        <end position="284"/>
    </location>
</feature>
<accession>R8BJV0</accession>
<evidence type="ECO:0000313" key="4">
    <source>
        <dbReference type="Proteomes" id="UP000014074"/>
    </source>
</evidence>